<sequence length="699" mass="75513">MTDFVSRSADLPTGSRFPWIADGFALGGDYSPEQWPESVWIEDIALMRQAGVNSLNVGVFSWGLLETADGVFDWGWLDRIMDLLADARIGVNLATPTAAPPIWLLQAHPEIAPVTQHGVRHAQGGRLGWHPSSAVFRRYALRMVEALATRYAAHPALKLWHVSNELGNENAHSYDDETGRAWQVWLEHKFGSIDALNDAWGSAFWGHHYTSFDQLQPPRFTSTSHNPALLLDFERFTSDALLGHYQAEREVLRRITPGIPVTTNFMVQNHPNGLDYDRWASEVDLVANDHYTMGADPETYGELAFSADRVRGMSGGDPWLLIEHSTSAVNWQPRNRAKAVGELARNSLAHIARGADGALFFQWRQSTAGSEQFHSSVVPHAGADTKIFREVTALGATLRNIREVVGSRVQTSQLAILFDYDAAMALRSGAKPSVDVNSLDVALTMHRELTARGIQVDIVHPATDLSGYRAVLAPTLFLLTEADAARLTAYVAGGGHLVVTSFSGIVTEHNRVIEGGYPGALRDLLGVRVEEFFPLFAGDTVTVTGEITAGPWTGSVWSELLQTTDQPDGSAAAVVARYADGELAGLPAITLRSVGAGTAQYVSTHLDRPATGALLELLIERAGITPVAPADRGLELVRRVAVAPEGATEAASWLFAINHSAGPLRLDTSGLDLVTGERFAPGASVAAGAVAVIREDPSA</sequence>
<evidence type="ECO:0000256" key="8">
    <source>
        <dbReference type="PIRSR" id="PIRSR001084-2"/>
    </source>
</evidence>
<name>A0A1B1BER2_9MICO</name>
<keyword evidence="5 6" id="KW-0326">Glycosidase</keyword>
<dbReference type="GO" id="GO:0009341">
    <property type="term" value="C:beta-galactosidase complex"/>
    <property type="evidence" value="ECO:0007669"/>
    <property type="project" value="InterPro"/>
</dbReference>
<dbReference type="Proteomes" id="UP000092582">
    <property type="component" value="Chromosome 1"/>
</dbReference>
<evidence type="ECO:0000256" key="5">
    <source>
        <dbReference type="ARBA" id="ARBA00023295"/>
    </source>
</evidence>
<dbReference type="RefSeq" id="WP_084020502.1">
    <property type="nucleotide sequence ID" value="NZ_CP016282.1"/>
</dbReference>
<dbReference type="Gene3D" id="3.20.20.80">
    <property type="entry name" value="Glycosidases"/>
    <property type="match status" value="1"/>
</dbReference>
<evidence type="ECO:0000313" key="12">
    <source>
        <dbReference type="Proteomes" id="UP000092582"/>
    </source>
</evidence>
<organism evidence="11 12">
    <name type="scientific">Cryobacterium arcticum</name>
    <dbReference type="NCBI Taxonomy" id="670052"/>
    <lineage>
        <taxon>Bacteria</taxon>
        <taxon>Bacillati</taxon>
        <taxon>Actinomycetota</taxon>
        <taxon>Actinomycetes</taxon>
        <taxon>Micrococcales</taxon>
        <taxon>Microbacteriaceae</taxon>
        <taxon>Cryobacterium</taxon>
    </lineage>
</organism>
<dbReference type="InterPro" id="IPR029062">
    <property type="entry name" value="Class_I_gatase-like"/>
</dbReference>
<protein>
    <recommendedName>
        <fullName evidence="3 6">Beta-galactosidase</fullName>
        <shortName evidence="6">Beta-gal</shortName>
        <ecNumber evidence="3 6">3.2.1.23</ecNumber>
    </recommendedName>
</protein>
<evidence type="ECO:0000256" key="7">
    <source>
        <dbReference type="PIRSR" id="PIRSR001084-1"/>
    </source>
</evidence>
<reference evidence="11 12" key="1">
    <citation type="submission" date="2016-06" db="EMBL/GenBank/DDBJ databases">
        <title>Genome sequencing of Cryobacterium arcticum PAMC 27867.</title>
        <authorList>
            <person name="Lee J."/>
            <person name="Kim O.-S."/>
        </authorList>
    </citation>
    <scope>NUCLEOTIDE SEQUENCE [LARGE SCALE GENOMIC DNA]</scope>
    <source>
        <strain evidence="11 12">PAMC 27867</strain>
    </source>
</reference>
<feature type="active site" description="Nucleophile" evidence="7">
    <location>
        <position position="323"/>
    </location>
</feature>
<keyword evidence="12" id="KW-1185">Reference proteome</keyword>
<dbReference type="KEGG" id="cart:PA27867_0073"/>
<feature type="active site" description="Proton donor" evidence="7">
    <location>
        <position position="165"/>
    </location>
</feature>
<dbReference type="InterPro" id="IPR013529">
    <property type="entry name" value="Glyco_hydro_42_N"/>
</dbReference>
<dbReference type="CDD" id="cd03143">
    <property type="entry name" value="A4_beta-galactosidase_middle_domain"/>
    <property type="match status" value="1"/>
</dbReference>
<evidence type="ECO:0000313" key="11">
    <source>
        <dbReference type="EMBL" id="ANP71052.1"/>
    </source>
</evidence>
<dbReference type="PANTHER" id="PTHR36447">
    <property type="entry name" value="BETA-GALACTOSIDASE GANA"/>
    <property type="match status" value="1"/>
</dbReference>
<dbReference type="PATRIC" id="fig|670052.7.peg.77"/>
<feature type="binding site" evidence="8">
    <location>
        <position position="126"/>
    </location>
    <ligand>
        <name>substrate</name>
    </ligand>
</feature>
<dbReference type="InterPro" id="IPR003476">
    <property type="entry name" value="Glyco_hydro_42"/>
</dbReference>
<dbReference type="SUPFAM" id="SSF51445">
    <property type="entry name" value="(Trans)glycosidases"/>
    <property type="match status" value="1"/>
</dbReference>
<dbReference type="GO" id="GO:0005975">
    <property type="term" value="P:carbohydrate metabolic process"/>
    <property type="evidence" value="ECO:0007669"/>
    <property type="project" value="InterPro"/>
</dbReference>
<dbReference type="PIRSF" id="PIRSF001084">
    <property type="entry name" value="B-galactosidase"/>
    <property type="match status" value="1"/>
</dbReference>
<evidence type="ECO:0000256" key="4">
    <source>
        <dbReference type="ARBA" id="ARBA00022801"/>
    </source>
</evidence>
<dbReference type="InterPro" id="IPR017853">
    <property type="entry name" value="GH"/>
</dbReference>
<evidence type="ECO:0000256" key="3">
    <source>
        <dbReference type="ARBA" id="ARBA00012756"/>
    </source>
</evidence>
<comment type="similarity">
    <text evidence="2 6">Belongs to the glycosyl hydrolase 42 family.</text>
</comment>
<evidence type="ECO:0000256" key="1">
    <source>
        <dbReference type="ARBA" id="ARBA00001412"/>
    </source>
</evidence>
<dbReference type="GO" id="GO:0004565">
    <property type="term" value="F:beta-galactosidase activity"/>
    <property type="evidence" value="ECO:0007669"/>
    <property type="project" value="UniProtKB-EC"/>
</dbReference>
<dbReference type="Pfam" id="PF08532">
    <property type="entry name" value="Glyco_hydro_42M"/>
    <property type="match status" value="1"/>
</dbReference>
<dbReference type="STRING" id="670052.PA27867_0073"/>
<dbReference type="EC" id="3.2.1.23" evidence="3 6"/>
<accession>A0A1B1BER2</accession>
<gene>
    <name evidence="11" type="ORF">PA27867_0073</name>
</gene>
<evidence type="ECO:0000259" key="10">
    <source>
        <dbReference type="Pfam" id="PF08532"/>
    </source>
</evidence>
<evidence type="ECO:0000256" key="2">
    <source>
        <dbReference type="ARBA" id="ARBA00005940"/>
    </source>
</evidence>
<dbReference type="InterPro" id="IPR013738">
    <property type="entry name" value="Beta_galactosidase_Trimer"/>
</dbReference>
<feature type="domain" description="Beta-galactosidase trimerisation" evidence="10">
    <location>
        <begin position="413"/>
        <end position="624"/>
    </location>
</feature>
<dbReference type="SUPFAM" id="SSF52317">
    <property type="entry name" value="Class I glutamine amidotransferase-like"/>
    <property type="match status" value="1"/>
</dbReference>
<feature type="binding site" evidence="8">
    <location>
        <position position="331"/>
    </location>
    <ligand>
        <name>substrate</name>
    </ligand>
</feature>
<dbReference type="AlphaFoldDB" id="A0A1B1BER2"/>
<feature type="domain" description="Glycoside hydrolase family 42 N-terminal" evidence="9">
    <location>
        <begin position="29"/>
        <end position="400"/>
    </location>
</feature>
<feature type="binding site" evidence="8">
    <location>
        <position position="164"/>
    </location>
    <ligand>
        <name>substrate</name>
    </ligand>
</feature>
<keyword evidence="4 6" id="KW-0378">Hydrolase</keyword>
<dbReference type="Pfam" id="PF02449">
    <property type="entry name" value="Glyco_hydro_42"/>
    <property type="match status" value="1"/>
</dbReference>
<dbReference type="OrthoDB" id="9800974at2"/>
<comment type="catalytic activity">
    <reaction evidence="1 6">
        <text>Hydrolysis of terminal non-reducing beta-D-galactose residues in beta-D-galactosides.</text>
        <dbReference type="EC" id="3.2.1.23"/>
    </reaction>
</comment>
<dbReference type="PANTHER" id="PTHR36447:SF1">
    <property type="entry name" value="BETA-GALACTOSIDASE GANA"/>
    <property type="match status" value="1"/>
</dbReference>
<dbReference type="Gene3D" id="3.40.50.880">
    <property type="match status" value="1"/>
</dbReference>
<evidence type="ECO:0000259" key="9">
    <source>
        <dbReference type="Pfam" id="PF02449"/>
    </source>
</evidence>
<dbReference type="EMBL" id="CP016282">
    <property type="protein sequence ID" value="ANP71052.1"/>
    <property type="molecule type" value="Genomic_DNA"/>
</dbReference>
<evidence type="ECO:0000256" key="6">
    <source>
        <dbReference type="PIRNR" id="PIRNR001084"/>
    </source>
</evidence>
<proteinExistence type="inferred from homology"/>